<dbReference type="EMBL" id="QYBB01000009">
    <property type="protein sequence ID" value="RYC32068.1"/>
    <property type="molecule type" value="Genomic_DNA"/>
</dbReference>
<dbReference type="InterPro" id="IPR045584">
    <property type="entry name" value="Pilin-like"/>
</dbReference>
<keyword evidence="1" id="KW-0812">Transmembrane</keyword>
<comment type="caution">
    <text evidence="2">The sequence shown here is derived from an EMBL/GenBank/DDBJ whole genome shotgun (WGS) entry which is preliminary data.</text>
</comment>
<dbReference type="RefSeq" id="WP_129226073.1">
    <property type="nucleotide sequence ID" value="NZ_QYBB01000009.1"/>
</dbReference>
<name>A0A4Q2U7Z8_9HYPH</name>
<evidence type="ECO:0000256" key="1">
    <source>
        <dbReference type="SAM" id="Phobius"/>
    </source>
</evidence>
<reference evidence="2 3" key="1">
    <citation type="submission" date="2018-12" db="EMBL/GenBank/DDBJ databases">
        <authorList>
            <person name="Grouzdev D.S."/>
            <person name="Krutkina M.S."/>
        </authorList>
    </citation>
    <scope>NUCLEOTIDE SEQUENCE [LARGE SCALE GENOMIC DNA]</scope>
    <source>
        <strain evidence="2 3">RmlP026</strain>
    </source>
</reference>
<evidence type="ECO:0000313" key="2">
    <source>
        <dbReference type="EMBL" id="RYC32068.1"/>
    </source>
</evidence>
<protein>
    <recommendedName>
        <fullName evidence="4">Prepilin-type N-terminal cleavage/methylation domain-containing protein</fullName>
    </recommendedName>
</protein>
<keyword evidence="1" id="KW-0472">Membrane</keyword>
<dbReference type="SUPFAM" id="SSF54523">
    <property type="entry name" value="Pili subunits"/>
    <property type="match status" value="1"/>
</dbReference>
<dbReference type="OrthoDB" id="7366901at2"/>
<reference evidence="2 3" key="2">
    <citation type="submission" date="2019-02" db="EMBL/GenBank/DDBJ databases">
        <title>'Lichenibacterium ramalinii' gen. nov. sp. nov., 'Lichenibacterium minor' gen. nov. sp. nov.</title>
        <authorList>
            <person name="Pankratov T."/>
        </authorList>
    </citation>
    <scope>NUCLEOTIDE SEQUENCE [LARGE SCALE GENOMIC DNA]</scope>
    <source>
        <strain evidence="2 3">RmlP026</strain>
    </source>
</reference>
<dbReference type="AlphaFoldDB" id="A0A4Q2U7Z8"/>
<accession>A0A4Q2U7Z8</accession>
<gene>
    <name evidence="2" type="ORF">D3273_10060</name>
</gene>
<evidence type="ECO:0000313" key="3">
    <source>
        <dbReference type="Proteomes" id="UP000290759"/>
    </source>
</evidence>
<feature type="transmembrane region" description="Helical" evidence="1">
    <location>
        <begin position="21"/>
        <end position="43"/>
    </location>
</feature>
<keyword evidence="1" id="KW-1133">Transmembrane helix</keyword>
<keyword evidence="3" id="KW-1185">Reference proteome</keyword>
<proteinExistence type="predicted"/>
<evidence type="ECO:0008006" key="4">
    <source>
        <dbReference type="Google" id="ProtNLM"/>
    </source>
</evidence>
<sequence length="159" mass="16287">MARTRSPAIERPADSSRGGYVLIEALAALAITILLLSFAYPLVAGGTTPPRMLALVSSSVSLLRDARTAAMASGKPVAARFDAGRRRLSARNAGVTIPADVAFSLTAGGNCRTGEGAAAVLFRPDGSGCGAVLRFAKGPQVLRARVNWADGHVDVVQGG</sequence>
<organism evidence="2 3">
    <name type="scientific">Lichenibacterium minor</name>
    <dbReference type="NCBI Taxonomy" id="2316528"/>
    <lineage>
        <taxon>Bacteria</taxon>
        <taxon>Pseudomonadati</taxon>
        <taxon>Pseudomonadota</taxon>
        <taxon>Alphaproteobacteria</taxon>
        <taxon>Hyphomicrobiales</taxon>
        <taxon>Lichenihabitantaceae</taxon>
        <taxon>Lichenibacterium</taxon>
    </lineage>
</organism>
<dbReference type="Proteomes" id="UP000290759">
    <property type="component" value="Unassembled WGS sequence"/>
</dbReference>